<keyword evidence="1" id="KW-0472">Membrane</keyword>
<evidence type="ECO:0000313" key="3">
    <source>
        <dbReference type="Proteomes" id="UP000809273"/>
    </source>
</evidence>
<keyword evidence="1" id="KW-0812">Transmembrane</keyword>
<dbReference type="AlphaFoldDB" id="A0A9D8KGW3"/>
<dbReference type="PANTHER" id="PTHR36842">
    <property type="entry name" value="PROTEIN TOLB HOMOLOG"/>
    <property type="match status" value="1"/>
</dbReference>
<evidence type="ECO:0008006" key="4">
    <source>
        <dbReference type="Google" id="ProtNLM"/>
    </source>
</evidence>
<reference evidence="2" key="1">
    <citation type="journal article" date="2021" name="Environ. Microbiol.">
        <title>Genomic characterization of three novel Desulfobacterota classes expand the metabolic and phylogenetic diversity of the phylum.</title>
        <authorList>
            <person name="Murphy C.L."/>
            <person name="Biggerstaff J."/>
            <person name="Eichhorn A."/>
            <person name="Ewing E."/>
            <person name="Shahan R."/>
            <person name="Soriano D."/>
            <person name="Stewart S."/>
            <person name="VanMol K."/>
            <person name="Walker R."/>
            <person name="Walters P."/>
            <person name="Elshahed M.S."/>
            <person name="Youssef N.H."/>
        </authorList>
    </citation>
    <scope>NUCLEOTIDE SEQUENCE</scope>
    <source>
        <strain evidence="2">Zod_Metabat.24</strain>
    </source>
</reference>
<dbReference type="Gene3D" id="2.120.10.30">
    <property type="entry name" value="TolB, C-terminal domain"/>
    <property type="match status" value="1"/>
</dbReference>
<feature type="transmembrane region" description="Helical" evidence="1">
    <location>
        <begin position="9"/>
        <end position="29"/>
    </location>
</feature>
<dbReference type="SUPFAM" id="SSF82171">
    <property type="entry name" value="DPP6 N-terminal domain-like"/>
    <property type="match status" value="1"/>
</dbReference>
<keyword evidence="1" id="KW-1133">Transmembrane helix</keyword>
<name>A0A9D8KGW3_9DELT</name>
<protein>
    <recommendedName>
        <fullName evidence="4">DUF5050 domain-containing protein</fullName>
    </recommendedName>
</protein>
<dbReference type="EMBL" id="JAFGIX010000052">
    <property type="protein sequence ID" value="MBN1573581.1"/>
    <property type="molecule type" value="Genomic_DNA"/>
</dbReference>
<accession>A0A9D8KGW3</accession>
<organism evidence="2 3">
    <name type="scientific">Candidatus Zymogenus saltonus</name>
    <dbReference type="NCBI Taxonomy" id="2844893"/>
    <lineage>
        <taxon>Bacteria</taxon>
        <taxon>Deltaproteobacteria</taxon>
        <taxon>Candidatus Zymogenia</taxon>
        <taxon>Candidatus Zymogeniales</taxon>
        <taxon>Candidatus Zymogenaceae</taxon>
        <taxon>Candidatus Zymogenus</taxon>
    </lineage>
</organism>
<sequence>MSNGNNKGIQFVITTMVFLLLFLLFYFIFIKKDDEEGISAEDFEIAFINDGVLSLSDIKGENRINRVHGSFVVWAPSGDSLYYIDNYSKLKRYDLETKKSEDVAVNVSTFKVSPEGDAIAFVEDTENPSLKIVGAAGGESISDIPSGRSPMWLNDGEGLVYIKDGDIYTVKRNGTGTKELFTADAVDLDVSPDGKFVLFTEEGEGESRLVLGKIDGGSKKVIKKVSFAEKPTEASPLGFSLPRFLGQTNEALFAYNDAKGGRIFKINPDDESIEGVCMEGGPIFSLSISPDDDRIAYFYMSKTDLPSFKKKGGEGDKEVDMEFTPADLKSELNKMLLDMEDEGTLTGDKVNKNSVTRVLDSDRIKIVDLKRGVTWFAGSGQYPSLR</sequence>
<evidence type="ECO:0000313" key="2">
    <source>
        <dbReference type="EMBL" id="MBN1573581.1"/>
    </source>
</evidence>
<reference evidence="2" key="2">
    <citation type="submission" date="2021-01" db="EMBL/GenBank/DDBJ databases">
        <authorList>
            <person name="Hahn C.R."/>
            <person name="Youssef N.H."/>
            <person name="Elshahed M."/>
        </authorList>
    </citation>
    <scope>NUCLEOTIDE SEQUENCE</scope>
    <source>
        <strain evidence="2">Zod_Metabat.24</strain>
    </source>
</reference>
<comment type="caution">
    <text evidence="2">The sequence shown here is derived from an EMBL/GenBank/DDBJ whole genome shotgun (WGS) entry which is preliminary data.</text>
</comment>
<gene>
    <name evidence="2" type="ORF">JW984_10335</name>
</gene>
<evidence type="ECO:0000256" key="1">
    <source>
        <dbReference type="SAM" id="Phobius"/>
    </source>
</evidence>
<proteinExistence type="predicted"/>
<dbReference type="InterPro" id="IPR011042">
    <property type="entry name" value="6-blade_b-propeller_TolB-like"/>
</dbReference>
<dbReference type="Proteomes" id="UP000809273">
    <property type="component" value="Unassembled WGS sequence"/>
</dbReference>
<dbReference type="PANTHER" id="PTHR36842:SF1">
    <property type="entry name" value="PROTEIN TOLB"/>
    <property type="match status" value="1"/>
</dbReference>